<evidence type="ECO:0000256" key="6">
    <source>
        <dbReference type="ARBA" id="ARBA00023004"/>
    </source>
</evidence>
<evidence type="ECO:0000313" key="9">
    <source>
        <dbReference type="EMBL" id="AMJ79758.1"/>
    </source>
</evidence>
<proteinExistence type="inferred from homology"/>
<dbReference type="Gene3D" id="1.10.630.10">
    <property type="entry name" value="Cytochrome P450"/>
    <property type="match status" value="1"/>
</dbReference>
<keyword evidence="3 8" id="KW-0349">Heme</keyword>
<sequence length="425" mass="49127">MTGFPKLGILDSTISLIRDPYRYISKHCDELNTDVFQARLLLQKTVCMRGEEAARIFYNTEYFSRTGVAPSRIKKTLFGEGGVQGLDEEEHFQRKKMFMSFLRADKIGKLSMITCDIWKSRVKDWSSKEKINLYQQSCELLTQSVCMWAGVPLKESEVSQRSEELTALFNYAGNIGPKHWKARIARKRNEAWLISIIESIREGTFRPSTNSAAYIVANHRDLDGCLLESQIAAVELNNLLRPTVAVAVYIVYCAHALHQNPLIKHRLVNGSDKDYECFVQEVRRLYPFFPFTAATVKRTFEWRGYKFPKGRRVFLDLFGTNHDARTWENPNNFDMERFRDCKVNDYVFIPQGGGDHFRNHRCPGEWVAIEQMKIATKILVSECDYTVPEQDLDLRMGNLPALPKSNFIISDVRPIDKDEDLNDHI</sequence>
<accession>A0AAC8XM76</accession>
<dbReference type="PANTHER" id="PTHR24286">
    <property type="entry name" value="CYTOCHROME P450 26"/>
    <property type="match status" value="1"/>
</dbReference>
<comment type="cofactor">
    <cofactor evidence="1 8">
        <name>heme</name>
        <dbReference type="ChEBI" id="CHEBI:30413"/>
    </cofactor>
</comment>
<dbReference type="PANTHER" id="PTHR24286:SF24">
    <property type="entry name" value="LANOSTEROL 14-ALPHA DEMETHYLASE"/>
    <property type="match status" value="1"/>
</dbReference>
<keyword evidence="6 8" id="KW-0408">Iron</keyword>
<evidence type="ECO:0000256" key="5">
    <source>
        <dbReference type="ARBA" id="ARBA00023002"/>
    </source>
</evidence>
<dbReference type="Proteomes" id="UP000061468">
    <property type="component" value="Chromosome"/>
</dbReference>
<evidence type="ECO:0000256" key="7">
    <source>
        <dbReference type="ARBA" id="ARBA00023033"/>
    </source>
</evidence>
<evidence type="ECO:0000256" key="8">
    <source>
        <dbReference type="PIRSR" id="PIRSR602401-1"/>
    </source>
</evidence>
<evidence type="ECO:0000256" key="4">
    <source>
        <dbReference type="ARBA" id="ARBA00022723"/>
    </source>
</evidence>
<dbReference type="RefSeq" id="WP_020744940.1">
    <property type="nucleotide sequence ID" value="NZ_CAXGIV010000061.1"/>
</dbReference>
<dbReference type="Pfam" id="PF00067">
    <property type="entry name" value="p450"/>
    <property type="match status" value="1"/>
</dbReference>
<dbReference type="SUPFAM" id="SSF48264">
    <property type="entry name" value="Cytochrome P450"/>
    <property type="match status" value="1"/>
</dbReference>
<dbReference type="GO" id="GO:0016705">
    <property type="term" value="F:oxidoreductase activity, acting on paired donors, with incorporation or reduction of molecular oxygen"/>
    <property type="evidence" value="ECO:0007669"/>
    <property type="project" value="InterPro"/>
</dbReference>
<protein>
    <submittedName>
        <fullName evidence="9">Cytochrome</fullName>
    </submittedName>
</protein>
<reference evidence="9 10" key="1">
    <citation type="submission" date="2015-12" db="EMBL/GenBank/DDBJ databases">
        <title>Intraspecies pangenome expansion in the marine bacterium Alteromonas.</title>
        <authorList>
            <person name="Lopez-Perez M."/>
            <person name="Rodriguez-Valera F."/>
        </authorList>
    </citation>
    <scope>NUCLEOTIDE SEQUENCE [LARGE SCALE GENOMIC DNA]</scope>
    <source>
        <strain evidence="9 10">UM8</strain>
    </source>
</reference>
<dbReference type="GO" id="GO:0004497">
    <property type="term" value="F:monooxygenase activity"/>
    <property type="evidence" value="ECO:0007669"/>
    <property type="project" value="UniProtKB-KW"/>
</dbReference>
<comment type="similarity">
    <text evidence="2">Belongs to the cytochrome P450 family.</text>
</comment>
<keyword evidence="7" id="KW-0503">Monooxygenase</keyword>
<dbReference type="GO" id="GO:0020037">
    <property type="term" value="F:heme binding"/>
    <property type="evidence" value="ECO:0007669"/>
    <property type="project" value="InterPro"/>
</dbReference>
<evidence type="ECO:0000256" key="1">
    <source>
        <dbReference type="ARBA" id="ARBA00001971"/>
    </source>
</evidence>
<keyword evidence="4 8" id="KW-0479">Metal-binding</keyword>
<evidence type="ECO:0000256" key="2">
    <source>
        <dbReference type="ARBA" id="ARBA00010617"/>
    </source>
</evidence>
<dbReference type="SMR" id="A0AAC8XM76"/>
<dbReference type="PRINTS" id="PR00463">
    <property type="entry name" value="EP450I"/>
</dbReference>
<keyword evidence="5" id="KW-0560">Oxidoreductase</keyword>
<name>A0AAC8XM76_9ALTE</name>
<dbReference type="EMBL" id="CP013928">
    <property type="protein sequence ID" value="AMJ79758.1"/>
    <property type="molecule type" value="Genomic_DNA"/>
</dbReference>
<dbReference type="CDD" id="cd11067">
    <property type="entry name" value="CYP152"/>
    <property type="match status" value="1"/>
</dbReference>
<dbReference type="InterPro" id="IPR036396">
    <property type="entry name" value="Cyt_P450_sf"/>
</dbReference>
<dbReference type="InterPro" id="IPR001128">
    <property type="entry name" value="Cyt_P450"/>
</dbReference>
<organism evidence="9 10">
    <name type="scientific">Alteromonas mediterranea</name>
    <dbReference type="NCBI Taxonomy" id="314275"/>
    <lineage>
        <taxon>Bacteria</taxon>
        <taxon>Pseudomonadati</taxon>
        <taxon>Pseudomonadota</taxon>
        <taxon>Gammaproteobacteria</taxon>
        <taxon>Alteromonadales</taxon>
        <taxon>Alteromonadaceae</taxon>
        <taxon>Alteromonas/Salinimonas group</taxon>
        <taxon>Alteromonas</taxon>
    </lineage>
</organism>
<dbReference type="GO" id="GO:0005506">
    <property type="term" value="F:iron ion binding"/>
    <property type="evidence" value="ECO:0007669"/>
    <property type="project" value="InterPro"/>
</dbReference>
<dbReference type="InterPro" id="IPR002401">
    <property type="entry name" value="Cyt_P450_E_grp-I"/>
</dbReference>
<evidence type="ECO:0000256" key="3">
    <source>
        <dbReference type="ARBA" id="ARBA00022617"/>
    </source>
</evidence>
<feature type="binding site" description="axial binding residue" evidence="8">
    <location>
        <position position="362"/>
    </location>
    <ligand>
        <name>heme</name>
        <dbReference type="ChEBI" id="CHEBI:30413"/>
    </ligand>
    <ligandPart>
        <name>Fe</name>
        <dbReference type="ChEBI" id="CHEBI:18248"/>
    </ligandPart>
</feature>
<dbReference type="AlphaFoldDB" id="A0AAC8XM76"/>
<dbReference type="GO" id="GO:0016125">
    <property type="term" value="P:sterol metabolic process"/>
    <property type="evidence" value="ECO:0007669"/>
    <property type="project" value="TreeGrafter"/>
</dbReference>
<evidence type="ECO:0000313" key="10">
    <source>
        <dbReference type="Proteomes" id="UP000061468"/>
    </source>
</evidence>
<gene>
    <name evidence="9" type="ORF">AV942_16400</name>
</gene>